<comment type="function">
    <text evidence="4">One of the primary rRNA binding proteins, it binds directly to 16S rRNA central domain where it helps coordinate assembly of the platform of the 30S subunit.</text>
</comment>
<dbReference type="InterPro" id="IPR000630">
    <property type="entry name" value="Ribosomal_uS8"/>
</dbReference>
<dbReference type="FunFam" id="3.30.1490.10:FF:000001">
    <property type="entry name" value="30S ribosomal protein S8"/>
    <property type="match status" value="1"/>
</dbReference>
<dbReference type="EMBL" id="OK136185">
    <property type="protein sequence ID" value="UXD06358.1"/>
    <property type="molecule type" value="Genomic_DNA"/>
</dbReference>
<keyword evidence="4" id="KW-0699">rRNA-binding</keyword>
<dbReference type="GO" id="GO:1990904">
    <property type="term" value="C:ribonucleoprotein complex"/>
    <property type="evidence" value="ECO:0007669"/>
    <property type="project" value="UniProtKB-KW"/>
</dbReference>
<proteinExistence type="inferred from homology"/>
<evidence type="ECO:0000313" key="6">
    <source>
        <dbReference type="EMBL" id="UXD06358.1"/>
    </source>
</evidence>
<dbReference type="HAMAP" id="MF_01302_B">
    <property type="entry name" value="Ribosomal_uS8_B"/>
    <property type="match status" value="1"/>
</dbReference>
<comment type="subcellular location">
    <subcellularLocation>
        <location evidence="4">Plastid</location>
        <location evidence="4">Chloroplast</location>
    </subcellularLocation>
</comment>
<name>A0A977PJC9_9EUGL</name>
<dbReference type="PANTHER" id="PTHR11758">
    <property type="entry name" value="40S RIBOSOMAL PROTEIN S15A"/>
    <property type="match status" value="1"/>
</dbReference>
<evidence type="ECO:0000256" key="3">
    <source>
        <dbReference type="ARBA" id="ARBA00023274"/>
    </source>
</evidence>
<evidence type="ECO:0000256" key="5">
    <source>
        <dbReference type="RuleBase" id="RU003660"/>
    </source>
</evidence>
<comment type="similarity">
    <text evidence="1 4 5">Belongs to the universal ribosomal protein uS8 family.</text>
</comment>
<comment type="subunit">
    <text evidence="4">Part of the 30S ribosomal subunit.</text>
</comment>
<dbReference type="GO" id="GO:0003735">
    <property type="term" value="F:structural constituent of ribosome"/>
    <property type="evidence" value="ECO:0007669"/>
    <property type="project" value="InterPro"/>
</dbReference>
<gene>
    <name evidence="4" type="primary">rps8</name>
</gene>
<dbReference type="GO" id="GO:0005840">
    <property type="term" value="C:ribosome"/>
    <property type="evidence" value="ECO:0007669"/>
    <property type="project" value="UniProtKB-KW"/>
</dbReference>
<sequence length="136" mass="15353">MVNDIVSDMITRIRNASLVKASKVYVPHTKLTFGIAEILKKENFIQRFEIKSGDSLKKDRDFLCLFLKYRGIKKLPYLTSLKRVSKPGLRVYVNSVNIPRVLGGVGISILSTSHGLMTDREARSRKVGGEVLCNVW</sequence>
<evidence type="ECO:0000256" key="1">
    <source>
        <dbReference type="ARBA" id="ARBA00006471"/>
    </source>
</evidence>
<geneLocation type="chloroplast" evidence="6"/>
<organism evidence="6">
    <name type="scientific">Eutreptiella sp. CCMP389</name>
    <dbReference type="NCBI Taxonomy" id="96781"/>
    <lineage>
        <taxon>Eukaryota</taxon>
        <taxon>Discoba</taxon>
        <taxon>Euglenozoa</taxon>
        <taxon>Euglenida</taxon>
        <taxon>Spirocuta</taxon>
        <taxon>Euglenophyceae</taxon>
        <taxon>Eutreptiales</taxon>
        <taxon>Eutreptiaceae</taxon>
        <taxon>Eutreptiella</taxon>
    </lineage>
</organism>
<dbReference type="NCBIfam" id="NF001109">
    <property type="entry name" value="PRK00136.1"/>
    <property type="match status" value="1"/>
</dbReference>
<dbReference type="Pfam" id="PF00410">
    <property type="entry name" value="Ribosomal_S8"/>
    <property type="match status" value="1"/>
</dbReference>
<dbReference type="Gene3D" id="3.30.1370.30">
    <property type="match status" value="1"/>
</dbReference>
<dbReference type="InterPro" id="IPR035987">
    <property type="entry name" value="Ribosomal_uS8_sf"/>
</dbReference>
<reference evidence="6" key="2">
    <citation type="journal article" date="2022" name="Mol. Phylogenet. Evol.">
        <title>Maturyoshka: A maturase inside a maturase, and other peculiarities of the novel chloroplast genomes of marine euglenophytes.</title>
        <authorList>
            <person name="Maciszewski K."/>
            <person name="Dabbagh N."/>
            <person name="Preisfeld A."/>
            <person name="Karnkowska A."/>
        </authorList>
    </citation>
    <scope>NUCLEOTIDE SEQUENCE</scope>
</reference>
<dbReference type="PROSITE" id="PS00053">
    <property type="entry name" value="RIBOSOMAL_S8"/>
    <property type="match status" value="1"/>
</dbReference>
<dbReference type="Gene3D" id="3.30.1490.10">
    <property type="match status" value="1"/>
</dbReference>
<keyword evidence="6" id="KW-0150">Chloroplast</keyword>
<reference evidence="6" key="1">
    <citation type="submission" date="2021-09" db="EMBL/GenBank/DDBJ databases">
        <authorList>
            <person name="Maciszewski K."/>
            <person name="Dabbagh N."/>
            <person name="Preisfeld A."/>
            <person name="Karnkowska A."/>
        </authorList>
    </citation>
    <scope>NUCLEOTIDE SEQUENCE</scope>
</reference>
<keyword evidence="6" id="KW-0934">Plastid</keyword>
<dbReference type="GO" id="GO:0006412">
    <property type="term" value="P:translation"/>
    <property type="evidence" value="ECO:0007669"/>
    <property type="project" value="UniProtKB-UniRule"/>
</dbReference>
<dbReference type="InterPro" id="IPR047863">
    <property type="entry name" value="Ribosomal_uS8_CS"/>
</dbReference>
<dbReference type="GO" id="GO:0019843">
    <property type="term" value="F:rRNA binding"/>
    <property type="evidence" value="ECO:0007669"/>
    <property type="project" value="UniProtKB-UniRule"/>
</dbReference>
<accession>A0A977PJC9</accession>
<keyword evidence="4" id="KW-0694">RNA-binding</keyword>
<keyword evidence="3 4" id="KW-0687">Ribonucleoprotein</keyword>
<dbReference type="SUPFAM" id="SSF56047">
    <property type="entry name" value="Ribosomal protein S8"/>
    <property type="match status" value="1"/>
</dbReference>
<protein>
    <recommendedName>
        <fullName evidence="4">Small ribosomal subunit protein uS8c</fullName>
    </recommendedName>
</protein>
<keyword evidence="2 4" id="KW-0689">Ribosomal protein</keyword>
<evidence type="ECO:0000256" key="4">
    <source>
        <dbReference type="HAMAP-Rule" id="MF_01302"/>
    </source>
</evidence>
<dbReference type="GO" id="GO:0009507">
    <property type="term" value="C:chloroplast"/>
    <property type="evidence" value="ECO:0007669"/>
    <property type="project" value="UniProtKB-SubCell"/>
</dbReference>
<evidence type="ECO:0000256" key="2">
    <source>
        <dbReference type="ARBA" id="ARBA00022980"/>
    </source>
</evidence>
<dbReference type="AlphaFoldDB" id="A0A977PJC9"/>